<dbReference type="AlphaFoldDB" id="A0AAW0EU54"/>
<reference evidence="2 3" key="1">
    <citation type="journal article" date="2021" name="MBio">
        <title>A New Model Trypanosomatid, Novymonas esmeraldas: Genomic Perception of Its 'Candidatus Pandoraea novymonadis' Endosymbiont.</title>
        <authorList>
            <person name="Zakharova A."/>
            <person name="Saura A."/>
            <person name="Butenko A."/>
            <person name="Podesvova L."/>
            <person name="Warmusova S."/>
            <person name="Kostygov A.Y."/>
            <person name="Nenarokova A."/>
            <person name="Lukes J."/>
            <person name="Opperdoes F.R."/>
            <person name="Yurchenko V."/>
        </authorList>
    </citation>
    <scope>NUCLEOTIDE SEQUENCE [LARGE SCALE GENOMIC DNA]</scope>
    <source>
        <strain evidence="2 3">E262AT.01</strain>
    </source>
</reference>
<protein>
    <submittedName>
        <fullName evidence="2">Uncharacterized protein</fullName>
    </submittedName>
</protein>
<dbReference type="EMBL" id="JAECZO010000082">
    <property type="protein sequence ID" value="KAK7196676.1"/>
    <property type="molecule type" value="Genomic_DNA"/>
</dbReference>
<name>A0AAW0EU54_9TRYP</name>
<sequence>MTARAVASGVAGGEPAWRGSLALLRRAGCPALGAEAGSEMPRRAVIVLGHDAIVDVVASAMEALTGAGFENRLIVPELALDFFDVDSKAAQAAFSGRVTVEGQLRPMELIHYDKLRQKKNALLDSGTHRVVVQRVDQYDVELMRELQINPKHFDTRLYVACALFFKRRFKLPTILVSGDAVVQELAALHNLPTCAPADVITCGRLLVQRQAPVPVGEPSGPAPPPPPVRGGRGGGGDGGRGGGGGSRGGGGGGGGGRGKGKSGRGR</sequence>
<feature type="compositionally biased region" description="Gly residues" evidence="1">
    <location>
        <begin position="230"/>
        <end position="257"/>
    </location>
</feature>
<keyword evidence="3" id="KW-1185">Reference proteome</keyword>
<proteinExistence type="predicted"/>
<feature type="region of interest" description="Disordered" evidence="1">
    <location>
        <begin position="212"/>
        <end position="266"/>
    </location>
</feature>
<evidence type="ECO:0000256" key="1">
    <source>
        <dbReference type="SAM" id="MobiDB-lite"/>
    </source>
</evidence>
<gene>
    <name evidence="2" type="ORF">NESM_000606700</name>
</gene>
<comment type="caution">
    <text evidence="2">The sequence shown here is derived from an EMBL/GenBank/DDBJ whole genome shotgun (WGS) entry which is preliminary data.</text>
</comment>
<organism evidence="2 3">
    <name type="scientific">Novymonas esmeraldas</name>
    <dbReference type="NCBI Taxonomy" id="1808958"/>
    <lineage>
        <taxon>Eukaryota</taxon>
        <taxon>Discoba</taxon>
        <taxon>Euglenozoa</taxon>
        <taxon>Kinetoplastea</taxon>
        <taxon>Metakinetoplastina</taxon>
        <taxon>Trypanosomatida</taxon>
        <taxon>Trypanosomatidae</taxon>
        <taxon>Novymonas</taxon>
    </lineage>
</organism>
<evidence type="ECO:0000313" key="2">
    <source>
        <dbReference type="EMBL" id="KAK7196676.1"/>
    </source>
</evidence>
<accession>A0AAW0EU54</accession>
<evidence type="ECO:0000313" key="3">
    <source>
        <dbReference type="Proteomes" id="UP001430356"/>
    </source>
</evidence>
<dbReference type="Proteomes" id="UP001430356">
    <property type="component" value="Unassembled WGS sequence"/>
</dbReference>